<dbReference type="FunFam" id="2.30.110.10:FF:000050">
    <property type="entry name" value="Conserved protein"/>
    <property type="match status" value="1"/>
</dbReference>
<dbReference type="Proteomes" id="UP000050139">
    <property type="component" value="Unassembled WGS sequence"/>
</dbReference>
<evidence type="ECO:0000313" key="4">
    <source>
        <dbReference type="EMBL" id="CLV80223.1"/>
    </source>
</evidence>
<evidence type="ECO:0000313" key="13">
    <source>
        <dbReference type="Proteomes" id="UP000044938"/>
    </source>
</evidence>
<evidence type="ECO:0000313" key="1">
    <source>
        <dbReference type="EMBL" id="CFE43599.1"/>
    </source>
</evidence>
<evidence type="ECO:0000313" key="6">
    <source>
        <dbReference type="EMBL" id="COV01669.1"/>
    </source>
</evidence>
<organism evidence="7 11">
    <name type="scientific">Mycobacterium tuberculosis</name>
    <dbReference type="NCBI Taxonomy" id="1773"/>
    <lineage>
        <taxon>Bacteria</taxon>
        <taxon>Bacillati</taxon>
        <taxon>Actinomycetota</taxon>
        <taxon>Actinomycetes</taxon>
        <taxon>Mycobacteriales</taxon>
        <taxon>Mycobacteriaceae</taxon>
        <taxon>Mycobacterium</taxon>
        <taxon>Mycobacterium tuberculosis complex</taxon>
    </lineage>
</organism>
<dbReference type="EMBL" id="CFOE01000598">
    <property type="protein sequence ID" value="CFE43599.1"/>
    <property type="molecule type" value="Genomic_DNA"/>
</dbReference>
<evidence type="ECO:0000313" key="10">
    <source>
        <dbReference type="EMBL" id="VCU48816.1"/>
    </source>
</evidence>
<dbReference type="InterPro" id="IPR012349">
    <property type="entry name" value="Split_barrel_FMN-bd"/>
</dbReference>
<evidence type="ECO:0000313" key="15">
    <source>
        <dbReference type="Proteomes" id="UP000048289"/>
    </source>
</evidence>
<evidence type="ECO:0000313" key="5">
    <source>
        <dbReference type="EMBL" id="CNV95863.1"/>
    </source>
</evidence>
<reference evidence="4 18" key="1">
    <citation type="submission" date="2015-03" db="EMBL/GenBank/DDBJ databases">
        <authorList>
            <consortium name="Pathogen Informatics"/>
            <person name="Murphy D."/>
        </authorList>
    </citation>
    <scope>NUCLEOTIDE SEQUENCE [LARGE SCALE GENOMIC DNA]</scope>
    <source>
        <strain evidence="4 18">0268S</strain>
    </source>
</reference>
<dbReference type="STRING" id="115862.BBG46_03145"/>
<reference evidence="11 12" key="2">
    <citation type="submission" date="2015-03" db="EMBL/GenBank/DDBJ databases">
        <authorList>
            <consortium name="Pathogen Informatics"/>
        </authorList>
    </citation>
    <scope>NUCLEOTIDE SEQUENCE [LARGE SCALE GENOMIC DNA]</scope>
    <source>
        <strain evidence="3 17">Bir 172</strain>
        <strain evidence="2 19">Bir 185</strain>
        <strain evidence="5 12">D00501624</strain>
        <strain evidence="6 14">G09801536</strain>
        <strain evidence="1 15">G09901357</strain>
        <strain evidence="11">K00500041</strain>
        <strain evidence="9 13">M09401471</strain>
        <strain evidence="8 16">P00601463</strain>
    </source>
</reference>
<evidence type="ECO:0000313" key="14">
    <source>
        <dbReference type="Proteomes" id="UP000045842"/>
    </source>
</evidence>
<evidence type="ECO:0000313" key="20">
    <source>
        <dbReference type="Proteomes" id="UP000300237"/>
    </source>
</evidence>
<reference evidence="10 20" key="4">
    <citation type="submission" date="2018-08" db="EMBL/GenBank/DDBJ databases">
        <authorList>
            <person name="Fokvardsen B D."/>
            <person name="Norman A."/>
        </authorList>
    </citation>
    <scope>NUCLEOTIDE SEQUENCE [LARGE SCALE GENOMIC DNA]</scope>
    <source>
        <strain evidence="10 20">DKC2</strain>
    </source>
</reference>
<dbReference type="Proteomes" id="UP000048289">
    <property type="component" value="Unassembled WGS sequence"/>
</dbReference>
<dbReference type="EMBL" id="CSAD01000076">
    <property type="protein sequence ID" value="COV01669.1"/>
    <property type="molecule type" value="Genomic_DNA"/>
</dbReference>
<dbReference type="Proteomes" id="UP000039217">
    <property type="component" value="Unassembled WGS sequence"/>
</dbReference>
<dbReference type="EMBL" id="CSAJ01000879">
    <property type="protein sequence ID" value="COX32481.1"/>
    <property type="molecule type" value="Genomic_DNA"/>
</dbReference>
<dbReference type="PATRIC" id="fig|1773.211.peg.798"/>
<dbReference type="EMBL" id="CQQC01001450">
    <property type="protein sequence ID" value="CNV95863.1"/>
    <property type="molecule type" value="Genomic_DNA"/>
</dbReference>
<evidence type="ECO:0000313" key="16">
    <source>
        <dbReference type="Proteomes" id="UP000048600"/>
    </source>
</evidence>
<sequence>MVLPVAPYILLRHQLVGVAANPDRIYGEGMTDQSYAVDIAHPPAALLRLVNPILRSLLHTPLAGPLRTQLMVVSFTGRKTGRHFSIPLSAHVIDNDLYALTEAGWKHNFSDGAAAQVVYDGKTTAMRGELIRDRAVVSELFLRAAQAYGVKRGQRMLGLSFRDRRIPTLEEFAEAVDRLKLVAIRLTPADNS</sequence>
<evidence type="ECO:0000313" key="17">
    <source>
        <dbReference type="Proteomes" id="UP000048948"/>
    </source>
</evidence>
<evidence type="ECO:0000313" key="8">
    <source>
        <dbReference type="EMBL" id="COX01488.1"/>
    </source>
</evidence>
<dbReference type="EMBL" id="CNGE01000012">
    <property type="protein sequence ID" value="CKR59866.1"/>
    <property type="molecule type" value="Genomic_DNA"/>
</dbReference>
<dbReference type="Proteomes" id="UP000048948">
    <property type="component" value="Unassembled WGS sequence"/>
</dbReference>
<dbReference type="Proteomes" id="UP000048600">
    <property type="component" value="Unassembled WGS sequence"/>
</dbReference>
<dbReference type="EMBL" id="COPH01000007">
    <property type="protein sequence ID" value="CLV80223.1"/>
    <property type="molecule type" value="Genomic_DNA"/>
</dbReference>
<evidence type="ECO:0000313" key="2">
    <source>
        <dbReference type="EMBL" id="CKR43297.1"/>
    </source>
</evidence>
<dbReference type="EMBL" id="CHKL01000578">
    <property type="protein sequence ID" value="COX01488.1"/>
    <property type="molecule type" value="Genomic_DNA"/>
</dbReference>
<evidence type="ECO:0000313" key="18">
    <source>
        <dbReference type="Proteomes" id="UP000050139"/>
    </source>
</evidence>
<dbReference type="Proteomes" id="UP000300237">
    <property type="component" value="Chromosome"/>
</dbReference>
<evidence type="ECO:0000313" key="19">
    <source>
        <dbReference type="Proteomes" id="UP000050164"/>
    </source>
</evidence>
<dbReference type="Proteomes" id="UP000045842">
    <property type="component" value="Unassembled WGS sequence"/>
</dbReference>
<dbReference type="InterPro" id="IPR016791">
    <property type="entry name" value="Polyketide_synth_GrhN/RubW_prd"/>
</dbReference>
<reference evidence="7" key="3">
    <citation type="submission" date="2015-03" db="EMBL/GenBank/DDBJ databases">
        <authorList>
            <person name="Murphy D."/>
        </authorList>
    </citation>
    <scope>NUCLEOTIDE SEQUENCE [LARGE SCALE GENOMIC DNA]</scope>
    <source>
        <strain evidence="7">K00500041</strain>
    </source>
</reference>
<dbReference type="PIRSF" id="PIRSF021513">
    <property type="entry name" value="GrhN_RubW_prd"/>
    <property type="match status" value="1"/>
</dbReference>
<dbReference type="EMBL" id="CSAE01000609">
    <property type="protein sequence ID" value="COW62451.1"/>
    <property type="molecule type" value="Genomic_DNA"/>
</dbReference>
<dbReference type="EMBL" id="CNFT01000250">
    <property type="protein sequence ID" value="CKR43297.1"/>
    <property type="molecule type" value="Genomic_DNA"/>
</dbReference>
<evidence type="ECO:0000313" key="12">
    <source>
        <dbReference type="Proteomes" id="UP000039217"/>
    </source>
</evidence>
<dbReference type="Gene3D" id="2.30.110.10">
    <property type="entry name" value="Electron Transport, Fmn-binding Protein, Chain A"/>
    <property type="match status" value="1"/>
</dbReference>
<accession>A0A0T5XWZ5</accession>
<evidence type="ECO:0000313" key="9">
    <source>
        <dbReference type="EMBL" id="COX32481.1"/>
    </source>
</evidence>
<evidence type="ECO:0000313" key="3">
    <source>
        <dbReference type="EMBL" id="CKR59866.1"/>
    </source>
</evidence>
<name>A0A0T5XWZ5_MYCTX</name>
<dbReference type="Proteomes" id="UP000050164">
    <property type="component" value="Unassembled WGS sequence"/>
</dbReference>
<dbReference type="Proteomes" id="UP000038802">
    <property type="component" value="Unassembled WGS sequence"/>
</dbReference>
<dbReference type="Proteomes" id="UP000044938">
    <property type="component" value="Unassembled WGS sequence"/>
</dbReference>
<evidence type="ECO:0000313" key="7">
    <source>
        <dbReference type="EMBL" id="COW62451.1"/>
    </source>
</evidence>
<dbReference type="EMBL" id="LR027516">
    <property type="protein sequence ID" value="VCU48816.1"/>
    <property type="molecule type" value="Genomic_DNA"/>
</dbReference>
<gene>
    <name evidence="10" type="ORF">DKC2_0620</name>
    <name evidence="5" type="ORF">ERS007661_03338</name>
    <name evidence="6" type="ORF">ERS007679_00844</name>
    <name evidence="1" type="ORF">ERS007681_03447</name>
    <name evidence="7" type="ORF">ERS007703_03946</name>
    <name evidence="9" type="ORF">ERS007720_04301</name>
    <name evidence="8" type="ORF">ERS007741_03629</name>
    <name evidence="3" type="ORF">ERS027646_00156</name>
    <name evidence="2" type="ORF">ERS027659_01397</name>
    <name evidence="4" type="ORF">ERS094118_01286</name>
</gene>
<evidence type="ECO:0000313" key="11">
    <source>
        <dbReference type="Proteomes" id="UP000038802"/>
    </source>
</evidence>
<proteinExistence type="predicted"/>
<protein>
    <submittedName>
        <fullName evidence="7">Protein of uncharacterized function (DUF385)</fullName>
    </submittedName>
</protein>
<dbReference type="OMA" id="LYHRCAQ"/>
<dbReference type="AlphaFoldDB" id="A0A0T5XWZ5"/>